<dbReference type="Pfam" id="PF00245">
    <property type="entry name" value="Alk_phosphatase"/>
    <property type="match status" value="2"/>
</dbReference>
<evidence type="ECO:0000256" key="3">
    <source>
        <dbReference type="ARBA" id="ARBA00005984"/>
    </source>
</evidence>
<evidence type="ECO:0000256" key="17">
    <source>
        <dbReference type="ARBA" id="ARBA00023180"/>
    </source>
</evidence>
<dbReference type="EC" id="3.1.3.1" evidence="30"/>
<feature type="signal peptide" evidence="31">
    <location>
        <begin position="1"/>
        <end position="15"/>
    </location>
</feature>
<keyword evidence="5" id="KW-1003">Cell membrane</keyword>
<evidence type="ECO:0000256" key="12">
    <source>
        <dbReference type="ARBA" id="ARBA00022833"/>
    </source>
</evidence>
<keyword evidence="15" id="KW-0472">Membrane</keyword>
<dbReference type="EMBL" id="VWZU01014501">
    <property type="protein sequence ID" value="NXI30269.1"/>
    <property type="molecule type" value="Genomic_DNA"/>
</dbReference>
<evidence type="ECO:0000256" key="6">
    <source>
        <dbReference type="ARBA" id="ARBA00022553"/>
    </source>
</evidence>
<evidence type="ECO:0000256" key="29">
    <source>
        <dbReference type="RuleBase" id="RU003946"/>
    </source>
</evidence>
<evidence type="ECO:0000256" key="15">
    <source>
        <dbReference type="ARBA" id="ARBA00023136"/>
    </source>
</evidence>
<dbReference type="SMART" id="SM00098">
    <property type="entry name" value="alkPPc"/>
    <property type="match status" value="1"/>
</dbReference>
<keyword evidence="6" id="KW-0597">Phosphoprotein</keyword>
<dbReference type="InterPro" id="IPR018299">
    <property type="entry name" value="Alkaline_phosphatase_AS"/>
</dbReference>
<comment type="cofactor">
    <cofactor evidence="1">
        <name>Ca(2+)</name>
        <dbReference type="ChEBI" id="CHEBI:29108"/>
    </cofactor>
</comment>
<comment type="catalytic activity">
    <reaction evidence="25">
        <text>pyridoxal 5'-phosphate + H2O = pyridoxal + phosphate</text>
        <dbReference type="Rhea" id="RHEA:20533"/>
        <dbReference type="ChEBI" id="CHEBI:15377"/>
        <dbReference type="ChEBI" id="CHEBI:17310"/>
        <dbReference type="ChEBI" id="CHEBI:43474"/>
        <dbReference type="ChEBI" id="CHEBI:597326"/>
    </reaction>
    <physiologicalReaction direction="left-to-right" evidence="25">
        <dbReference type="Rhea" id="RHEA:20534"/>
    </physiologicalReaction>
</comment>
<dbReference type="SUPFAM" id="SSF53649">
    <property type="entry name" value="Alkaline phosphatase-like"/>
    <property type="match status" value="1"/>
</dbReference>
<comment type="cofactor">
    <cofactor evidence="28">
        <name>Zn(2+)</name>
        <dbReference type="ChEBI" id="CHEBI:29105"/>
    </cofactor>
    <text evidence="28">Binds 2 Zn(2+) ions.</text>
</comment>
<comment type="catalytic activity">
    <reaction evidence="19">
        <text>a phosphate monoester + H2O = an alcohol + phosphate</text>
        <dbReference type="Rhea" id="RHEA:15017"/>
        <dbReference type="ChEBI" id="CHEBI:15377"/>
        <dbReference type="ChEBI" id="CHEBI:30879"/>
        <dbReference type="ChEBI" id="CHEBI:43474"/>
        <dbReference type="ChEBI" id="CHEBI:67140"/>
        <dbReference type="EC" id="3.1.3.1"/>
    </reaction>
    <physiologicalReaction direction="left-to-right" evidence="19">
        <dbReference type="Rhea" id="RHEA:15018"/>
    </physiologicalReaction>
</comment>
<keyword evidence="12 28" id="KW-0862">Zinc</keyword>
<evidence type="ECO:0000256" key="22">
    <source>
        <dbReference type="ARBA" id="ARBA00048097"/>
    </source>
</evidence>
<evidence type="ECO:0000256" key="11">
    <source>
        <dbReference type="ARBA" id="ARBA00022801"/>
    </source>
</evidence>
<comment type="similarity">
    <text evidence="3 29">Belongs to the alkaline phosphatase family.</text>
</comment>
<dbReference type="GO" id="GO:0004035">
    <property type="term" value="F:alkaline phosphatase activity"/>
    <property type="evidence" value="ECO:0007669"/>
    <property type="project" value="UniProtKB-EC"/>
</dbReference>
<dbReference type="GO" id="GO:0031214">
    <property type="term" value="P:biomineral tissue development"/>
    <property type="evidence" value="ECO:0007669"/>
    <property type="project" value="UniProtKB-KW"/>
</dbReference>
<feature type="binding site" evidence="28">
    <location>
        <position position="170"/>
    </location>
    <ligand>
        <name>Mg(2+)</name>
        <dbReference type="ChEBI" id="CHEBI:18420"/>
    </ligand>
</feature>
<dbReference type="PROSITE" id="PS00123">
    <property type="entry name" value="ALKALINE_PHOSPHATASE"/>
    <property type="match status" value="1"/>
</dbReference>
<evidence type="ECO:0000256" key="10">
    <source>
        <dbReference type="ARBA" id="ARBA00022729"/>
    </source>
</evidence>
<evidence type="ECO:0000256" key="18">
    <source>
        <dbReference type="ARBA" id="ARBA00023288"/>
    </source>
</evidence>
<comment type="subunit">
    <text evidence="4">Homodimer.</text>
</comment>
<evidence type="ECO:0000256" key="13">
    <source>
        <dbReference type="ARBA" id="ARBA00022837"/>
    </source>
</evidence>
<keyword evidence="16" id="KW-1015">Disulfide bond</keyword>
<evidence type="ECO:0000256" key="7">
    <source>
        <dbReference type="ARBA" id="ARBA00022591"/>
    </source>
</evidence>
<dbReference type="PANTHER" id="PTHR11596:SF74">
    <property type="entry name" value="ALKALINE PHOSPHATASE, TISSUE-NONSPECIFIC ISOZYME"/>
    <property type="match status" value="1"/>
</dbReference>
<feature type="non-terminal residue" evidence="32">
    <location>
        <position position="523"/>
    </location>
</feature>
<feature type="binding site" evidence="28">
    <location>
        <position position="382"/>
    </location>
    <ligand>
        <name>Zn(2+)</name>
        <dbReference type="ChEBI" id="CHEBI:29105"/>
        <label>2</label>
    </ligand>
</feature>
<dbReference type="PRINTS" id="PR00113">
    <property type="entry name" value="ALKPHPHTASE"/>
</dbReference>
<keyword evidence="11 30" id="KW-0378">Hydrolase</keyword>
<feature type="binding site" evidence="28">
    <location>
        <position position="59"/>
    </location>
    <ligand>
        <name>Zn(2+)</name>
        <dbReference type="ChEBI" id="CHEBI:29105"/>
        <label>2</label>
    </ligand>
</feature>
<dbReference type="GO" id="GO:0046872">
    <property type="term" value="F:metal ion binding"/>
    <property type="evidence" value="ECO:0007669"/>
    <property type="project" value="UniProtKB-KW"/>
</dbReference>
<comment type="caution">
    <text evidence="32">The sequence shown here is derived from an EMBL/GenBank/DDBJ whole genome shotgun (WGS) entry which is preliminary data.</text>
</comment>
<feature type="binding site" evidence="28">
    <location>
        <position position="381"/>
    </location>
    <ligand>
        <name>Zn(2+)</name>
        <dbReference type="ChEBI" id="CHEBI:29105"/>
        <label>2</label>
    </ligand>
</feature>
<feature type="active site" description="Phosphoserine intermediate" evidence="27">
    <location>
        <position position="109"/>
    </location>
</feature>
<dbReference type="Gene3D" id="3.40.720.10">
    <property type="entry name" value="Alkaline Phosphatase, subunit A"/>
    <property type="match status" value="2"/>
</dbReference>
<dbReference type="AlphaFoldDB" id="A0A7K9S254"/>
<evidence type="ECO:0000256" key="8">
    <source>
        <dbReference type="ARBA" id="ARBA00022622"/>
    </source>
</evidence>
<evidence type="ECO:0000256" key="5">
    <source>
        <dbReference type="ARBA" id="ARBA00022475"/>
    </source>
</evidence>
<evidence type="ECO:0000256" key="20">
    <source>
        <dbReference type="ARBA" id="ARBA00036923"/>
    </source>
</evidence>
<comment type="catalytic activity">
    <reaction evidence="23">
        <text>ATP + H2O = ADP + phosphate + H(+)</text>
        <dbReference type="Rhea" id="RHEA:13065"/>
        <dbReference type="ChEBI" id="CHEBI:15377"/>
        <dbReference type="ChEBI" id="CHEBI:15378"/>
        <dbReference type="ChEBI" id="CHEBI:30616"/>
        <dbReference type="ChEBI" id="CHEBI:43474"/>
        <dbReference type="ChEBI" id="CHEBI:456216"/>
    </reaction>
    <physiologicalReaction direction="left-to-right" evidence="23">
        <dbReference type="Rhea" id="RHEA:13066"/>
    </physiologicalReaction>
</comment>
<sequence>MKALFILLLVQLCSASLVPEREKDPEYWRRQAQETLQNALRLQHLNQNVAKNLILFLGDGMGVSTVTAARILKGQLQHGQGEESLLEMDKFPFVALAKTYNTNAQVPDSAGTATAYLCGVKANEGTLGVSAGVTRDRCNTTKGQEVTSILHWAKEAGKAVGIVTTTRVTHATPSAAYAHSANRDWYSDGEMPPDALEGGCKDIARQLVENIPEIEVILGGGRKYMYPKNVSDVEYPQEEKHRGTRLDGRNLVQAWQEAKPHGKVAEYVWHRRGLLALNLSRVDFLLGESLHPRVPWHQRLGEPLSCPGVLGQLQWPVILPRVLLPPRDGGTLSDMLVGPNDGSIHLGMLQALHEAVELDRAIGLATRLTSTQDTLSVVTADHSHVFTFGGYTPRGNPIFGLAPMQSDVDRKPFTSILYGNGPGYKIVAGERENVSAVDFAHADYQAQSAVPLRQETHGGEDVAVFARGPMAHLLHGVHEQNYIPHAMAYAACIGSNRGHCNTAARPATPLLLPFLGLLLILLC</sequence>
<keyword evidence="9 28" id="KW-0479">Metal-binding</keyword>
<evidence type="ECO:0000256" key="9">
    <source>
        <dbReference type="ARBA" id="ARBA00022723"/>
    </source>
</evidence>
<evidence type="ECO:0000256" key="14">
    <source>
        <dbReference type="ARBA" id="ARBA00022842"/>
    </source>
</evidence>
<dbReference type="InterPro" id="IPR001952">
    <property type="entry name" value="Alkaline_phosphatase"/>
</dbReference>
<accession>A0A7K9S254</accession>
<gene>
    <name evidence="32" type="primary">Alpl</name>
    <name evidence="32" type="ORF">STEDEN_R01197</name>
</gene>
<evidence type="ECO:0000256" key="28">
    <source>
        <dbReference type="PIRSR" id="PIRSR601952-2"/>
    </source>
</evidence>
<dbReference type="CDD" id="cd16012">
    <property type="entry name" value="ALP"/>
    <property type="match status" value="1"/>
</dbReference>
<comment type="catalytic activity">
    <reaction evidence="22">
        <text>diphosphate + H2O = 2 phosphate + H(+)</text>
        <dbReference type="Rhea" id="RHEA:24576"/>
        <dbReference type="ChEBI" id="CHEBI:15377"/>
        <dbReference type="ChEBI" id="CHEBI:15378"/>
        <dbReference type="ChEBI" id="CHEBI:33019"/>
        <dbReference type="ChEBI" id="CHEBI:43474"/>
    </reaction>
    <physiologicalReaction direction="left-to-right" evidence="22">
        <dbReference type="Rhea" id="RHEA:24577"/>
    </physiologicalReaction>
</comment>
<dbReference type="GO" id="GO:0005886">
    <property type="term" value="C:plasma membrane"/>
    <property type="evidence" value="ECO:0007669"/>
    <property type="project" value="UniProtKB-SubCell"/>
</dbReference>
<keyword evidence="17" id="KW-0325">Glycoprotein</keyword>
<evidence type="ECO:0000256" key="23">
    <source>
        <dbReference type="ARBA" id="ARBA00048778"/>
    </source>
</evidence>
<reference evidence="32 33" key="1">
    <citation type="submission" date="2019-09" db="EMBL/GenBank/DDBJ databases">
        <title>Bird 10,000 Genomes (B10K) Project - Family phase.</title>
        <authorList>
            <person name="Zhang G."/>
        </authorList>
    </citation>
    <scope>NUCLEOTIDE SEQUENCE [LARGE SCALE GENOMIC DNA]</scope>
    <source>
        <strain evidence="32">B10K-DU-001-27</strain>
        <tissue evidence="32">Muscle</tissue>
    </source>
</reference>
<evidence type="ECO:0000256" key="31">
    <source>
        <dbReference type="SAM" id="SignalP"/>
    </source>
</evidence>
<dbReference type="GO" id="GO:0098552">
    <property type="term" value="C:side of membrane"/>
    <property type="evidence" value="ECO:0007669"/>
    <property type="project" value="UniProtKB-KW"/>
</dbReference>
<feature type="binding site" evidence="28">
    <location>
        <position position="172"/>
    </location>
    <ligand>
        <name>Mg(2+)</name>
        <dbReference type="ChEBI" id="CHEBI:18420"/>
    </ligand>
</feature>
<evidence type="ECO:0000256" key="26">
    <source>
        <dbReference type="ARBA" id="ARBA00049526"/>
    </source>
</evidence>
<evidence type="ECO:0000313" key="33">
    <source>
        <dbReference type="Proteomes" id="UP000572325"/>
    </source>
</evidence>
<evidence type="ECO:0000313" key="32">
    <source>
        <dbReference type="EMBL" id="NXI30269.1"/>
    </source>
</evidence>
<protein>
    <recommendedName>
        <fullName evidence="30">Alkaline phosphatase</fullName>
        <ecNumber evidence="30">3.1.3.1</ecNumber>
    </recommendedName>
</protein>
<dbReference type="InterPro" id="IPR017850">
    <property type="entry name" value="Alkaline_phosphatase_core_sf"/>
</dbReference>
<feature type="binding site" evidence="28">
    <location>
        <position position="345"/>
    </location>
    <ligand>
        <name>Zn(2+)</name>
        <dbReference type="ChEBI" id="CHEBI:29105"/>
        <label>2</label>
    </ligand>
</feature>
<dbReference type="Proteomes" id="UP000572325">
    <property type="component" value="Unassembled WGS sequence"/>
</dbReference>
<keyword evidence="8" id="KW-0336">GPI-anchor</keyword>
<keyword evidence="33" id="KW-1185">Reference proteome</keyword>
<evidence type="ECO:0000256" key="16">
    <source>
        <dbReference type="ARBA" id="ARBA00023157"/>
    </source>
</evidence>
<comment type="catalytic activity">
    <reaction evidence="24">
        <text>phosphoethanolamine + H2O = ethanolamine + phosphate</text>
        <dbReference type="Rhea" id="RHEA:16089"/>
        <dbReference type="ChEBI" id="CHEBI:15377"/>
        <dbReference type="ChEBI" id="CHEBI:43474"/>
        <dbReference type="ChEBI" id="CHEBI:57603"/>
        <dbReference type="ChEBI" id="CHEBI:58190"/>
    </reaction>
    <physiologicalReaction direction="left-to-right" evidence="24">
        <dbReference type="Rhea" id="RHEA:16090"/>
    </physiologicalReaction>
</comment>
<keyword evidence="13" id="KW-0106">Calcium</keyword>
<feature type="binding site" evidence="28">
    <location>
        <position position="341"/>
    </location>
    <ligand>
        <name>Zn(2+)</name>
        <dbReference type="ChEBI" id="CHEBI:29105"/>
        <label>2</label>
    </ligand>
</feature>
<comment type="subcellular location">
    <subcellularLocation>
        <location evidence="2">Cell membrane</location>
        <topology evidence="2">Lipid-anchor</topology>
        <topology evidence="2">GPI-anchor</topology>
    </subcellularLocation>
    <subcellularLocation>
        <location evidence="21">Extracellular vesicle membrane</location>
        <topology evidence="21">Lipid-anchor</topology>
        <topology evidence="21">GPI-anchor</topology>
    </subcellularLocation>
</comment>
<evidence type="ECO:0000256" key="30">
    <source>
        <dbReference type="RuleBase" id="RU003947"/>
    </source>
</evidence>
<comment type="cofactor">
    <cofactor evidence="28">
        <name>Mg(2+)</name>
        <dbReference type="ChEBI" id="CHEBI:18420"/>
    </cofactor>
    <text evidence="28">Binds 1 Mg(2+) ion.</text>
</comment>
<proteinExistence type="inferred from homology"/>
<organism evidence="32 33">
    <name type="scientific">Sterrhoptilus dennistouni</name>
    <dbReference type="NCBI Taxonomy" id="2585820"/>
    <lineage>
        <taxon>Eukaryota</taxon>
        <taxon>Metazoa</taxon>
        <taxon>Chordata</taxon>
        <taxon>Craniata</taxon>
        <taxon>Vertebrata</taxon>
        <taxon>Euteleostomi</taxon>
        <taxon>Archelosauria</taxon>
        <taxon>Archosauria</taxon>
        <taxon>Dinosauria</taxon>
        <taxon>Saurischia</taxon>
        <taxon>Theropoda</taxon>
        <taxon>Coelurosauria</taxon>
        <taxon>Aves</taxon>
        <taxon>Neognathae</taxon>
        <taxon>Neoaves</taxon>
        <taxon>Telluraves</taxon>
        <taxon>Australaves</taxon>
        <taxon>Passeriformes</taxon>
        <taxon>Sylvioidea</taxon>
        <taxon>Zosteropidae</taxon>
        <taxon>Sterrhoptilus</taxon>
    </lineage>
</organism>
<comment type="catalytic activity">
    <reaction evidence="20">
        <text>AMP + H2O = adenosine + phosphate</text>
        <dbReference type="Rhea" id="RHEA:29375"/>
        <dbReference type="ChEBI" id="CHEBI:15377"/>
        <dbReference type="ChEBI" id="CHEBI:16335"/>
        <dbReference type="ChEBI" id="CHEBI:43474"/>
        <dbReference type="ChEBI" id="CHEBI:456215"/>
    </reaction>
    <physiologicalReaction direction="left-to-right" evidence="20">
        <dbReference type="Rhea" id="RHEA:29376"/>
    </physiologicalReaction>
</comment>
<evidence type="ECO:0000256" key="25">
    <source>
        <dbReference type="ARBA" id="ARBA00049444"/>
    </source>
</evidence>
<feature type="non-terminal residue" evidence="32">
    <location>
        <position position="1"/>
    </location>
</feature>
<feature type="binding site" evidence="28">
    <location>
        <position position="59"/>
    </location>
    <ligand>
        <name>Mg(2+)</name>
        <dbReference type="ChEBI" id="CHEBI:18420"/>
    </ligand>
</feature>
<name>A0A7K9S254_9PASS</name>
<keyword evidence="14 28" id="KW-0460">Magnesium</keyword>
<evidence type="ECO:0000256" key="27">
    <source>
        <dbReference type="PIRSR" id="PIRSR601952-1"/>
    </source>
</evidence>
<feature type="chain" id="PRO_5029789709" description="Alkaline phosphatase" evidence="31">
    <location>
        <begin position="16"/>
        <end position="523"/>
    </location>
</feature>
<keyword evidence="10 31" id="KW-0732">Signal</keyword>
<keyword evidence="18" id="KW-0449">Lipoprotein</keyword>
<evidence type="ECO:0000256" key="1">
    <source>
        <dbReference type="ARBA" id="ARBA00001913"/>
    </source>
</evidence>
<evidence type="ECO:0000256" key="4">
    <source>
        <dbReference type="ARBA" id="ARBA00011738"/>
    </source>
</evidence>
<dbReference type="PANTHER" id="PTHR11596">
    <property type="entry name" value="ALKALINE PHOSPHATASE"/>
    <property type="match status" value="1"/>
</dbReference>
<evidence type="ECO:0000256" key="2">
    <source>
        <dbReference type="ARBA" id="ARBA00004609"/>
    </source>
</evidence>
<evidence type="ECO:0000256" key="19">
    <source>
        <dbReference type="ARBA" id="ARBA00036105"/>
    </source>
</evidence>
<evidence type="ECO:0000256" key="21">
    <source>
        <dbReference type="ARBA" id="ARBA00037828"/>
    </source>
</evidence>
<feature type="binding site" evidence="28">
    <location>
        <position position="457"/>
    </location>
    <ligand>
        <name>Zn(2+)</name>
        <dbReference type="ChEBI" id="CHEBI:29105"/>
        <label>2</label>
    </ligand>
</feature>
<evidence type="ECO:0000256" key="24">
    <source>
        <dbReference type="ARBA" id="ARBA00048929"/>
    </source>
</evidence>
<keyword evidence="7" id="KW-0091">Biomineralization</keyword>
<comment type="catalytic activity">
    <reaction evidence="26">
        <text>ADP + H2O = AMP + phosphate + H(+)</text>
        <dbReference type="Rhea" id="RHEA:61436"/>
        <dbReference type="ChEBI" id="CHEBI:15377"/>
        <dbReference type="ChEBI" id="CHEBI:15378"/>
        <dbReference type="ChEBI" id="CHEBI:43474"/>
        <dbReference type="ChEBI" id="CHEBI:456215"/>
        <dbReference type="ChEBI" id="CHEBI:456216"/>
    </reaction>
    <physiologicalReaction direction="left-to-right" evidence="26">
        <dbReference type="Rhea" id="RHEA:61437"/>
    </physiologicalReaction>
</comment>